<comment type="caution">
    <text evidence="1">The sequence shown here is derived from an EMBL/GenBank/DDBJ whole genome shotgun (WGS) entry which is preliminary data.</text>
</comment>
<accession>A0A848FIK3</accession>
<organism evidence="1 2">
    <name type="scientific">Azohydromonas caseinilytica</name>
    <dbReference type="NCBI Taxonomy" id="2728836"/>
    <lineage>
        <taxon>Bacteria</taxon>
        <taxon>Pseudomonadati</taxon>
        <taxon>Pseudomonadota</taxon>
        <taxon>Betaproteobacteria</taxon>
        <taxon>Burkholderiales</taxon>
        <taxon>Sphaerotilaceae</taxon>
        <taxon>Azohydromonas</taxon>
    </lineage>
</organism>
<evidence type="ECO:0000313" key="1">
    <source>
        <dbReference type="EMBL" id="NML19072.1"/>
    </source>
</evidence>
<dbReference type="EMBL" id="JABBFW010000054">
    <property type="protein sequence ID" value="NML19072.1"/>
    <property type="molecule type" value="Genomic_DNA"/>
</dbReference>
<evidence type="ECO:0000313" key="2">
    <source>
        <dbReference type="Proteomes" id="UP000574067"/>
    </source>
</evidence>
<dbReference type="AlphaFoldDB" id="A0A848FIK3"/>
<dbReference type="Proteomes" id="UP000574067">
    <property type="component" value="Unassembled WGS sequence"/>
</dbReference>
<sequence length="69" mass="7585">MAFLRQCLQEFRQRSGEHESWSALVGSVLDAETGLDEQRAPSCWYPMSLAAESSYRPPSPGVSPSSPGR</sequence>
<dbReference type="RefSeq" id="WP_169163967.1">
    <property type="nucleotide sequence ID" value="NZ_JABBFW010000054.1"/>
</dbReference>
<protein>
    <submittedName>
        <fullName evidence="1">Uncharacterized protein</fullName>
    </submittedName>
</protein>
<gene>
    <name evidence="1" type="ORF">HHL10_29305</name>
</gene>
<keyword evidence="2" id="KW-1185">Reference proteome</keyword>
<name>A0A848FIK3_9BURK</name>
<reference evidence="1 2" key="1">
    <citation type="submission" date="2020-04" db="EMBL/GenBank/DDBJ databases">
        <title>Azohydromonas sp. isolated from soil.</title>
        <authorList>
            <person name="Dahal R.H."/>
        </authorList>
    </citation>
    <scope>NUCLEOTIDE SEQUENCE [LARGE SCALE GENOMIC DNA]</scope>
    <source>
        <strain evidence="1 2">G-1-1-14</strain>
    </source>
</reference>
<proteinExistence type="predicted"/>